<evidence type="ECO:0000313" key="3">
    <source>
        <dbReference type="Proteomes" id="UP001497516"/>
    </source>
</evidence>
<protein>
    <submittedName>
        <fullName evidence="2">Uncharacterized protein</fullName>
    </submittedName>
</protein>
<dbReference type="AlphaFoldDB" id="A0AAV2GGP0"/>
<gene>
    <name evidence="2" type="ORF">LTRI10_LOCUS49384</name>
</gene>
<proteinExistence type="predicted"/>
<dbReference type="PANTHER" id="PTHR36322">
    <property type="entry name" value="TRANSMEMBRANE PROTEIN"/>
    <property type="match status" value="1"/>
</dbReference>
<keyword evidence="1" id="KW-0472">Membrane</keyword>
<dbReference type="Proteomes" id="UP001497516">
    <property type="component" value="Chromosome 9"/>
</dbReference>
<reference evidence="2 3" key="1">
    <citation type="submission" date="2024-04" db="EMBL/GenBank/DDBJ databases">
        <authorList>
            <person name="Fracassetti M."/>
        </authorList>
    </citation>
    <scope>NUCLEOTIDE SEQUENCE [LARGE SCALE GENOMIC DNA]</scope>
</reference>
<keyword evidence="1" id="KW-1133">Transmembrane helix</keyword>
<evidence type="ECO:0000256" key="1">
    <source>
        <dbReference type="SAM" id="Phobius"/>
    </source>
</evidence>
<keyword evidence="1" id="KW-0812">Transmembrane</keyword>
<accession>A0AAV2GGP0</accession>
<keyword evidence="3" id="KW-1185">Reference proteome</keyword>
<sequence length="201" mass="22420">MPFSVIPVPNSPLLLLPGHEPNRSPPPISPPITIQAMILATTAVSWLRSRCSRRSRCVLISLCSPLILPLLFISLPLLFALEICLWLRLCRRRKPRRWRWGGGGRRKSALIEKGATVAPDERLRRCEEGLRNREADAEEDGEIIGRLLQVYLEDQLRLAGSIVFESDDAAESGGAGGRFGKFGFRDENREAVDSNIVPLLT</sequence>
<dbReference type="EMBL" id="OZ034822">
    <property type="protein sequence ID" value="CAL1409926.1"/>
    <property type="molecule type" value="Genomic_DNA"/>
</dbReference>
<organism evidence="2 3">
    <name type="scientific">Linum trigynum</name>
    <dbReference type="NCBI Taxonomy" id="586398"/>
    <lineage>
        <taxon>Eukaryota</taxon>
        <taxon>Viridiplantae</taxon>
        <taxon>Streptophyta</taxon>
        <taxon>Embryophyta</taxon>
        <taxon>Tracheophyta</taxon>
        <taxon>Spermatophyta</taxon>
        <taxon>Magnoliopsida</taxon>
        <taxon>eudicotyledons</taxon>
        <taxon>Gunneridae</taxon>
        <taxon>Pentapetalae</taxon>
        <taxon>rosids</taxon>
        <taxon>fabids</taxon>
        <taxon>Malpighiales</taxon>
        <taxon>Linaceae</taxon>
        <taxon>Linum</taxon>
    </lineage>
</organism>
<dbReference type="PANTHER" id="PTHR36322:SF3">
    <property type="entry name" value="TRANSMEMBRANE PROTEIN"/>
    <property type="match status" value="1"/>
</dbReference>
<name>A0AAV2GGP0_9ROSI</name>
<feature type="transmembrane region" description="Helical" evidence="1">
    <location>
        <begin position="59"/>
        <end position="89"/>
    </location>
</feature>
<evidence type="ECO:0000313" key="2">
    <source>
        <dbReference type="EMBL" id="CAL1409926.1"/>
    </source>
</evidence>